<protein>
    <submittedName>
        <fullName evidence="5">Adenylate kinase 5, like</fullName>
    </submittedName>
</protein>
<evidence type="ECO:0000313" key="5">
    <source>
        <dbReference type="Ensembl" id="ENSMMDP00005030855.1"/>
    </source>
</evidence>
<comment type="similarity">
    <text evidence="4">Belongs to the adenylate kinase family.</text>
</comment>
<dbReference type="InterPro" id="IPR033690">
    <property type="entry name" value="Adenylat_kinase_CS"/>
</dbReference>
<dbReference type="PRINTS" id="PR00094">
    <property type="entry name" value="ADENYLTKNASE"/>
</dbReference>
<organism evidence="5 6">
    <name type="scientific">Myripristis murdjan</name>
    <name type="common">pinecone soldierfish</name>
    <dbReference type="NCBI Taxonomy" id="586833"/>
    <lineage>
        <taxon>Eukaryota</taxon>
        <taxon>Metazoa</taxon>
        <taxon>Chordata</taxon>
        <taxon>Craniata</taxon>
        <taxon>Vertebrata</taxon>
        <taxon>Euteleostomi</taxon>
        <taxon>Actinopterygii</taxon>
        <taxon>Neopterygii</taxon>
        <taxon>Teleostei</taxon>
        <taxon>Neoteleostei</taxon>
        <taxon>Acanthomorphata</taxon>
        <taxon>Holocentriformes</taxon>
        <taxon>Holocentridae</taxon>
        <taxon>Myripristis</taxon>
    </lineage>
</organism>
<keyword evidence="6" id="KW-1185">Reference proteome</keyword>
<dbReference type="InParanoid" id="A0A667YK89"/>
<dbReference type="Gene3D" id="3.40.50.300">
    <property type="entry name" value="P-loop containing nucleotide triphosphate hydrolases"/>
    <property type="match status" value="1"/>
</dbReference>
<keyword evidence="1 4" id="KW-0808">Transferase</keyword>
<keyword evidence="3 4" id="KW-0418">Kinase</keyword>
<dbReference type="GeneTree" id="ENSGT00940000155917"/>
<dbReference type="Proteomes" id="UP000472263">
    <property type="component" value="Chromosome 9"/>
</dbReference>
<evidence type="ECO:0000256" key="3">
    <source>
        <dbReference type="ARBA" id="ARBA00022777"/>
    </source>
</evidence>
<evidence type="ECO:0000313" key="6">
    <source>
        <dbReference type="Proteomes" id="UP000472263"/>
    </source>
</evidence>
<proteinExistence type="inferred from homology"/>
<dbReference type="InterPro" id="IPR000850">
    <property type="entry name" value="Adenylat/UMP-CMP_kin"/>
</dbReference>
<keyword evidence="2" id="KW-0547">Nucleotide-binding</keyword>
<dbReference type="HAMAP" id="MF_00235">
    <property type="entry name" value="Adenylate_kinase_Adk"/>
    <property type="match status" value="1"/>
</dbReference>
<dbReference type="GO" id="GO:0006139">
    <property type="term" value="P:nucleobase-containing compound metabolic process"/>
    <property type="evidence" value="ECO:0007669"/>
    <property type="project" value="InterPro"/>
</dbReference>
<dbReference type="PANTHER" id="PTHR23359">
    <property type="entry name" value="NUCLEOTIDE KINASE"/>
    <property type="match status" value="1"/>
</dbReference>
<evidence type="ECO:0000256" key="1">
    <source>
        <dbReference type="ARBA" id="ARBA00022679"/>
    </source>
</evidence>
<evidence type="ECO:0000256" key="2">
    <source>
        <dbReference type="ARBA" id="ARBA00022741"/>
    </source>
</evidence>
<accession>A0A667YK89</accession>
<dbReference type="CDD" id="cd01428">
    <property type="entry name" value="ADK"/>
    <property type="match status" value="1"/>
</dbReference>
<dbReference type="GO" id="GO:0019205">
    <property type="term" value="F:nucleobase-containing compound kinase activity"/>
    <property type="evidence" value="ECO:0007669"/>
    <property type="project" value="InterPro"/>
</dbReference>
<dbReference type="PROSITE" id="PS00113">
    <property type="entry name" value="ADENYLATE_KINASE"/>
    <property type="match status" value="1"/>
</dbReference>
<dbReference type="SUPFAM" id="SSF52540">
    <property type="entry name" value="P-loop containing nucleoside triphosphate hydrolases"/>
    <property type="match status" value="1"/>
</dbReference>
<dbReference type="AlphaFoldDB" id="A0A667YK89"/>
<dbReference type="InterPro" id="IPR027417">
    <property type="entry name" value="P-loop_NTPase"/>
</dbReference>
<dbReference type="GO" id="GO:0005524">
    <property type="term" value="F:ATP binding"/>
    <property type="evidence" value="ECO:0007669"/>
    <property type="project" value="InterPro"/>
</dbReference>
<reference evidence="5" key="3">
    <citation type="submission" date="2025-09" db="UniProtKB">
        <authorList>
            <consortium name="Ensembl"/>
        </authorList>
    </citation>
    <scope>IDENTIFICATION</scope>
</reference>
<dbReference type="Pfam" id="PF00406">
    <property type="entry name" value="ADK"/>
    <property type="match status" value="1"/>
</dbReference>
<reference evidence="5" key="1">
    <citation type="submission" date="2019-06" db="EMBL/GenBank/DDBJ databases">
        <authorList>
            <consortium name="Wellcome Sanger Institute Data Sharing"/>
        </authorList>
    </citation>
    <scope>NUCLEOTIDE SEQUENCE [LARGE SCALE GENOMIC DNA]</scope>
</reference>
<sequence>SQSLLTGLLYHRPEDPVGFLQRCLHNTRQLGGPKAITWDTFLQPDRAAAGPPSPPQILPPIPSIPTPVLPPIPSIKPPLSIDSDSDMTESSGLLQEVRPRPLIIFIIGGPGSGKGSQMAKLAHCYGLRAVSWEELLMRQLLSHASPDRKWEVIAEIVANGELTAQETAIKALKRQLIGQPEARGFIVDGFPRDVSQALSFQEQIGCPDLVVLLACSNQTLRFRLEQRATRRGRLDDSSHALRRRLETFHQNIRPIATYYQQQDLLRQIDADREEEVVFADLRSAVREKLFPVDQSGDQLFDYCVL</sequence>
<name>A0A667YK89_9TELE</name>
<reference evidence="5" key="2">
    <citation type="submission" date="2025-08" db="UniProtKB">
        <authorList>
            <consortium name="Ensembl"/>
        </authorList>
    </citation>
    <scope>IDENTIFICATION</scope>
</reference>
<evidence type="ECO:0000256" key="4">
    <source>
        <dbReference type="RuleBase" id="RU003330"/>
    </source>
</evidence>
<dbReference type="Ensembl" id="ENSMMDT00005031561.1">
    <property type="protein sequence ID" value="ENSMMDP00005030855.1"/>
    <property type="gene ID" value="ENSMMDG00005014587.1"/>
</dbReference>